<dbReference type="AlphaFoldDB" id="A0A8C3SM89"/>
<organism evidence="2 3">
    <name type="scientific">Chelydra serpentina</name>
    <name type="common">Snapping turtle</name>
    <name type="synonym">Testudo serpentina</name>
    <dbReference type="NCBI Taxonomy" id="8475"/>
    <lineage>
        <taxon>Eukaryota</taxon>
        <taxon>Metazoa</taxon>
        <taxon>Chordata</taxon>
        <taxon>Craniata</taxon>
        <taxon>Vertebrata</taxon>
        <taxon>Euteleostomi</taxon>
        <taxon>Archelosauria</taxon>
        <taxon>Testudinata</taxon>
        <taxon>Testudines</taxon>
        <taxon>Cryptodira</taxon>
        <taxon>Durocryptodira</taxon>
        <taxon>Americhelydia</taxon>
        <taxon>Chelydroidea</taxon>
        <taxon>Chelydridae</taxon>
        <taxon>Chelydra</taxon>
    </lineage>
</organism>
<reference evidence="2" key="2">
    <citation type="submission" date="2025-09" db="UniProtKB">
        <authorList>
            <consortium name="Ensembl"/>
        </authorList>
    </citation>
    <scope>IDENTIFICATION</scope>
</reference>
<reference evidence="2" key="1">
    <citation type="submission" date="2025-08" db="UniProtKB">
        <authorList>
            <consortium name="Ensembl"/>
        </authorList>
    </citation>
    <scope>IDENTIFICATION</scope>
</reference>
<evidence type="ECO:0000256" key="1">
    <source>
        <dbReference type="SAM" id="MobiDB-lite"/>
    </source>
</evidence>
<dbReference type="Proteomes" id="UP000694403">
    <property type="component" value="Unplaced"/>
</dbReference>
<accession>A0A8C3SM89</accession>
<evidence type="ECO:0000313" key="3">
    <source>
        <dbReference type="Proteomes" id="UP000694403"/>
    </source>
</evidence>
<proteinExistence type="predicted"/>
<evidence type="ECO:0000313" key="2">
    <source>
        <dbReference type="Ensembl" id="ENSCSRP00000016186.1"/>
    </source>
</evidence>
<name>A0A8C3SM89_CHESE</name>
<sequence length="74" mass="7980">MGRPRAVPSPPPGAKMNAARRSAMLASEVTVPPTEPALNATETPSKENVFSDMKDKFMNKLSKLPSEFPPWAVA</sequence>
<dbReference type="Ensembl" id="ENSCSRT00000016896.1">
    <property type="protein sequence ID" value="ENSCSRP00000016186.1"/>
    <property type="gene ID" value="ENSCSRG00000012377.1"/>
</dbReference>
<dbReference type="CDD" id="cd21342">
    <property type="entry name" value="Syt1_2_N"/>
    <property type="match status" value="1"/>
</dbReference>
<feature type="region of interest" description="Disordered" evidence="1">
    <location>
        <begin position="1"/>
        <end position="20"/>
    </location>
</feature>
<keyword evidence="3" id="KW-1185">Reference proteome</keyword>
<protein>
    <submittedName>
        <fullName evidence="2">Uncharacterized protein</fullName>
    </submittedName>
</protein>